<accession>A0A2U1MW07</accession>
<dbReference type="Proteomes" id="UP000245207">
    <property type="component" value="Unassembled WGS sequence"/>
</dbReference>
<feature type="region of interest" description="Disordered" evidence="3">
    <location>
        <begin position="1"/>
        <end position="27"/>
    </location>
</feature>
<evidence type="ECO:0000313" key="4">
    <source>
        <dbReference type="EMBL" id="PWA65384.1"/>
    </source>
</evidence>
<dbReference type="InterPro" id="IPR051504">
    <property type="entry name" value="Plant_metabolite_acyltrans"/>
</dbReference>
<dbReference type="Pfam" id="PF02458">
    <property type="entry name" value="Transferase"/>
    <property type="match status" value="1"/>
</dbReference>
<evidence type="ECO:0000256" key="2">
    <source>
        <dbReference type="ARBA" id="ARBA00023315"/>
    </source>
</evidence>
<keyword evidence="5" id="KW-1185">Reference proteome</keyword>
<dbReference type="STRING" id="35608.A0A2U1MW07"/>
<dbReference type="EMBL" id="PKPP01004236">
    <property type="protein sequence ID" value="PWA65384.1"/>
    <property type="molecule type" value="Genomic_DNA"/>
</dbReference>
<reference evidence="4 5" key="1">
    <citation type="journal article" date="2018" name="Mol. Plant">
        <title>The genome of Artemisia annua provides insight into the evolution of Asteraceae family and artemisinin biosynthesis.</title>
        <authorList>
            <person name="Shen Q."/>
            <person name="Zhang L."/>
            <person name="Liao Z."/>
            <person name="Wang S."/>
            <person name="Yan T."/>
            <person name="Shi P."/>
            <person name="Liu M."/>
            <person name="Fu X."/>
            <person name="Pan Q."/>
            <person name="Wang Y."/>
            <person name="Lv Z."/>
            <person name="Lu X."/>
            <person name="Zhang F."/>
            <person name="Jiang W."/>
            <person name="Ma Y."/>
            <person name="Chen M."/>
            <person name="Hao X."/>
            <person name="Li L."/>
            <person name="Tang Y."/>
            <person name="Lv G."/>
            <person name="Zhou Y."/>
            <person name="Sun X."/>
            <person name="Brodelius P.E."/>
            <person name="Rose J.K.C."/>
            <person name="Tang K."/>
        </authorList>
    </citation>
    <scope>NUCLEOTIDE SEQUENCE [LARGE SCALE GENOMIC DNA]</scope>
    <source>
        <strain evidence="5">cv. Huhao1</strain>
        <tissue evidence="4">Leaf</tissue>
    </source>
</reference>
<dbReference type="OrthoDB" id="1862401at2759"/>
<evidence type="ECO:0000313" key="5">
    <source>
        <dbReference type="Proteomes" id="UP000245207"/>
    </source>
</evidence>
<keyword evidence="4" id="KW-0418">Kinase</keyword>
<dbReference type="AlphaFoldDB" id="A0A2U1MW07"/>
<comment type="caution">
    <text evidence="4">The sequence shown here is derived from an EMBL/GenBank/DDBJ whole genome shotgun (WGS) entry which is preliminary data.</text>
</comment>
<evidence type="ECO:0000256" key="1">
    <source>
        <dbReference type="ARBA" id="ARBA00022679"/>
    </source>
</evidence>
<gene>
    <name evidence="4" type="ORF">CTI12_AA202450</name>
</gene>
<protein>
    <submittedName>
        <fullName evidence="4">ATP-NAD kinase-like domain-containing protein</fullName>
    </submittedName>
</protein>
<sequence>MDKPHSLDVNTQHVKSVSHRPFATGPGSHNDTITGFNEYILGIVLMMLQGWNELDKDVHKMAMDAVLGLWEAFSESPIVQSMDINTNATSYVGATGLRDDQPREVDLKSQAYVLYCNIFSKKTYMQIAATKNMLTILESCQISPPPATIGNRSLSTTFFDVIWLPHFPINQLFFYEFPHSGTHFIEKVVPNLKHSLSITLQHFFPFAGNLLVFPKPNDSGFARKPEIRYVEGDSVAFTLVECDLDFDDLVGNHPRACDKFYPLVPSLGHVVRESDFTVIPLFAVQVTFYENRGFSIGITNHHVLCDASTKYDFLMAWTSIARHGTDELFLAKRSNFPVYDRLIKYPDSFDQMFLKESGVETLDLKYQLPELIGPSCKVRATFILTKAKINLIKNWVSGQVPTLGYMSSFSVTCAYVWSCIAKSREEVEGAKGGDELERFVCVANFRSRMDPPLPQTYFGNCVAPCVAVTKSFLLSGNKGFLVAVESLGEAISKTVKNKDELLKNDELWFEMLFKIPAKIPAKIGVAGTPKVKIYDIDFGWGKPKKYETISIDCNGSITVNACKESPDDLEIGLSLPDKQMDAFIAIFDRELQGFL</sequence>
<evidence type="ECO:0000256" key="3">
    <source>
        <dbReference type="SAM" id="MobiDB-lite"/>
    </source>
</evidence>
<organism evidence="4 5">
    <name type="scientific">Artemisia annua</name>
    <name type="common">Sweet wormwood</name>
    <dbReference type="NCBI Taxonomy" id="35608"/>
    <lineage>
        <taxon>Eukaryota</taxon>
        <taxon>Viridiplantae</taxon>
        <taxon>Streptophyta</taxon>
        <taxon>Embryophyta</taxon>
        <taxon>Tracheophyta</taxon>
        <taxon>Spermatophyta</taxon>
        <taxon>Magnoliopsida</taxon>
        <taxon>eudicotyledons</taxon>
        <taxon>Gunneridae</taxon>
        <taxon>Pentapetalae</taxon>
        <taxon>asterids</taxon>
        <taxon>campanulids</taxon>
        <taxon>Asterales</taxon>
        <taxon>Asteraceae</taxon>
        <taxon>Asteroideae</taxon>
        <taxon>Anthemideae</taxon>
        <taxon>Artemisiinae</taxon>
        <taxon>Artemisia</taxon>
    </lineage>
</organism>
<dbReference type="InterPro" id="IPR023213">
    <property type="entry name" value="CAT-like_dom_sf"/>
</dbReference>
<dbReference type="PANTHER" id="PTHR31625">
    <property type="match status" value="1"/>
</dbReference>
<dbReference type="GO" id="GO:0016301">
    <property type="term" value="F:kinase activity"/>
    <property type="evidence" value="ECO:0007669"/>
    <property type="project" value="UniProtKB-KW"/>
</dbReference>
<name>A0A2U1MW07_ARTAN</name>
<keyword evidence="2" id="KW-0012">Acyltransferase</keyword>
<proteinExistence type="predicted"/>
<dbReference type="GO" id="GO:0016747">
    <property type="term" value="F:acyltransferase activity, transferring groups other than amino-acyl groups"/>
    <property type="evidence" value="ECO:0007669"/>
    <property type="project" value="UniProtKB-ARBA"/>
</dbReference>
<keyword evidence="1" id="KW-0808">Transferase</keyword>
<dbReference type="Gene3D" id="3.30.559.10">
    <property type="entry name" value="Chloramphenicol acetyltransferase-like domain"/>
    <property type="match status" value="2"/>
</dbReference>